<sequence>MSPESIEGRLIAQRQILARLIHAHGDAMRGFLRDRSTVSIPEEDPSADGPDPAFAIEAALADEMRLILSAVERLD</sequence>
<protein>
    <submittedName>
        <fullName evidence="1">Uncharacterized protein</fullName>
    </submittedName>
</protein>
<evidence type="ECO:0000313" key="2">
    <source>
        <dbReference type="Proteomes" id="UP001138961"/>
    </source>
</evidence>
<evidence type="ECO:0000313" key="1">
    <source>
        <dbReference type="EMBL" id="MCB5200401.1"/>
    </source>
</evidence>
<organism evidence="1 2">
    <name type="scientific">Loktanella gaetbuli</name>
    <dbReference type="NCBI Taxonomy" id="2881335"/>
    <lineage>
        <taxon>Bacteria</taxon>
        <taxon>Pseudomonadati</taxon>
        <taxon>Pseudomonadota</taxon>
        <taxon>Alphaproteobacteria</taxon>
        <taxon>Rhodobacterales</taxon>
        <taxon>Roseobacteraceae</taxon>
        <taxon>Loktanella</taxon>
    </lineage>
</organism>
<dbReference type="RefSeq" id="WP_226748926.1">
    <property type="nucleotide sequence ID" value="NZ_JAJATZ010000007.1"/>
</dbReference>
<dbReference type="Proteomes" id="UP001138961">
    <property type="component" value="Unassembled WGS sequence"/>
</dbReference>
<dbReference type="EMBL" id="JAJATZ010000007">
    <property type="protein sequence ID" value="MCB5200401.1"/>
    <property type="molecule type" value="Genomic_DNA"/>
</dbReference>
<accession>A0ABS8BY06</accession>
<proteinExistence type="predicted"/>
<keyword evidence="2" id="KW-1185">Reference proteome</keyword>
<reference evidence="1" key="1">
    <citation type="submission" date="2021-10" db="EMBL/GenBank/DDBJ databases">
        <title>Loktanella gaetbuli sp. nov., isolated from a tidal flat.</title>
        <authorList>
            <person name="Park S."/>
            <person name="Yoon J.-H."/>
        </authorList>
    </citation>
    <scope>NUCLEOTIDE SEQUENCE</scope>
    <source>
        <strain evidence="1">TSTF-M6</strain>
    </source>
</reference>
<gene>
    <name evidence="1" type="ORF">LGQ03_14225</name>
</gene>
<comment type="caution">
    <text evidence="1">The sequence shown here is derived from an EMBL/GenBank/DDBJ whole genome shotgun (WGS) entry which is preliminary data.</text>
</comment>
<name>A0ABS8BY06_9RHOB</name>